<dbReference type="PANTHER" id="PTHR40077:SF1">
    <property type="entry name" value="MEMBRANE PROTEIN"/>
    <property type="match status" value="1"/>
</dbReference>
<gene>
    <name evidence="8" type="ORF">LX87_01519</name>
</gene>
<feature type="transmembrane region" description="Helical" evidence="6">
    <location>
        <begin position="72"/>
        <end position="91"/>
    </location>
</feature>
<evidence type="ECO:0000313" key="8">
    <source>
        <dbReference type="EMBL" id="RAJ99823.1"/>
    </source>
</evidence>
<dbReference type="EMBL" id="QLMC01000002">
    <property type="protein sequence ID" value="RAJ99823.1"/>
    <property type="molecule type" value="Genomic_DNA"/>
</dbReference>
<evidence type="ECO:0000256" key="3">
    <source>
        <dbReference type="ARBA" id="ARBA00022692"/>
    </source>
</evidence>
<feature type="domain" description="DUF3817" evidence="7">
    <location>
        <begin position="9"/>
        <end position="97"/>
    </location>
</feature>
<feature type="transmembrane region" description="Helical" evidence="6">
    <location>
        <begin position="45"/>
        <end position="66"/>
    </location>
</feature>
<dbReference type="GO" id="GO:0005886">
    <property type="term" value="C:plasma membrane"/>
    <property type="evidence" value="ECO:0007669"/>
    <property type="project" value="UniProtKB-SubCell"/>
</dbReference>
<keyword evidence="4 6" id="KW-1133">Transmembrane helix</keyword>
<comment type="subcellular location">
    <subcellularLocation>
        <location evidence="1">Cell membrane</location>
        <topology evidence="1">Multi-pass membrane protein</topology>
    </subcellularLocation>
</comment>
<keyword evidence="9" id="KW-1185">Reference proteome</keyword>
<dbReference type="RefSeq" id="WP_111627618.1">
    <property type="nucleotide sequence ID" value="NZ_QLMC01000002.1"/>
</dbReference>
<keyword evidence="5 6" id="KW-0472">Membrane</keyword>
<comment type="caution">
    <text evidence="8">The sequence shown here is derived from an EMBL/GenBank/DDBJ whole genome shotgun (WGS) entry which is preliminary data.</text>
</comment>
<feature type="transmembrane region" description="Helical" evidence="6">
    <location>
        <begin position="12"/>
        <end position="33"/>
    </location>
</feature>
<dbReference type="Pfam" id="PF12823">
    <property type="entry name" value="DUF3817"/>
    <property type="match status" value="1"/>
</dbReference>
<evidence type="ECO:0000313" key="9">
    <source>
        <dbReference type="Proteomes" id="UP000248790"/>
    </source>
</evidence>
<dbReference type="AlphaFoldDB" id="A0A327X3A8"/>
<proteinExistence type="predicted"/>
<organism evidence="8 9">
    <name type="scientific">Larkinella arboricola</name>
    <dbReference type="NCBI Taxonomy" id="643671"/>
    <lineage>
        <taxon>Bacteria</taxon>
        <taxon>Pseudomonadati</taxon>
        <taxon>Bacteroidota</taxon>
        <taxon>Cytophagia</taxon>
        <taxon>Cytophagales</taxon>
        <taxon>Spirosomataceae</taxon>
        <taxon>Larkinella</taxon>
    </lineage>
</organism>
<keyword evidence="2" id="KW-1003">Cell membrane</keyword>
<sequence length="104" mass="11654">MSLSLKSSLGRFRMIGILEGISYLVLLGIAMPLKYWANLPMAVKLVGWAHGVLFVAYMLSLVSVTFDRRWSFGRVLVAFVASLVPFGTFWLDARLKKEDQQSAV</sequence>
<dbReference type="InterPro" id="IPR023845">
    <property type="entry name" value="DUF3817_TM"/>
</dbReference>
<evidence type="ECO:0000256" key="6">
    <source>
        <dbReference type="SAM" id="Phobius"/>
    </source>
</evidence>
<dbReference type="NCBIfam" id="TIGR03954">
    <property type="entry name" value="integ_memb_HG"/>
    <property type="match status" value="1"/>
</dbReference>
<evidence type="ECO:0000256" key="5">
    <source>
        <dbReference type="ARBA" id="ARBA00023136"/>
    </source>
</evidence>
<accession>A0A327X3A8</accession>
<keyword evidence="3 6" id="KW-0812">Transmembrane</keyword>
<evidence type="ECO:0000256" key="4">
    <source>
        <dbReference type="ARBA" id="ARBA00022989"/>
    </source>
</evidence>
<protein>
    <submittedName>
        <fullName evidence="8">Integral membrane protein</fullName>
    </submittedName>
</protein>
<evidence type="ECO:0000256" key="2">
    <source>
        <dbReference type="ARBA" id="ARBA00022475"/>
    </source>
</evidence>
<name>A0A327X3A8_LARAB</name>
<evidence type="ECO:0000256" key="1">
    <source>
        <dbReference type="ARBA" id="ARBA00004651"/>
    </source>
</evidence>
<dbReference type="OrthoDB" id="1121311at2"/>
<reference evidence="8 9" key="1">
    <citation type="submission" date="2018-06" db="EMBL/GenBank/DDBJ databases">
        <title>Genomic Encyclopedia of Archaeal and Bacterial Type Strains, Phase II (KMG-II): from individual species to whole genera.</title>
        <authorList>
            <person name="Goeker M."/>
        </authorList>
    </citation>
    <scope>NUCLEOTIDE SEQUENCE [LARGE SCALE GENOMIC DNA]</scope>
    <source>
        <strain evidence="8 9">DSM 21851</strain>
    </source>
</reference>
<dbReference type="Proteomes" id="UP000248790">
    <property type="component" value="Unassembled WGS sequence"/>
</dbReference>
<dbReference type="PANTHER" id="PTHR40077">
    <property type="entry name" value="MEMBRANE PROTEIN-RELATED"/>
    <property type="match status" value="1"/>
</dbReference>
<evidence type="ECO:0000259" key="7">
    <source>
        <dbReference type="Pfam" id="PF12823"/>
    </source>
</evidence>